<dbReference type="AlphaFoldDB" id="A0A194VTQ5"/>
<dbReference type="Proteomes" id="UP000078559">
    <property type="component" value="Chromosome 3"/>
</dbReference>
<feature type="chain" id="PRO_5008266841" evidence="1">
    <location>
        <begin position="22"/>
        <end position="238"/>
    </location>
</feature>
<gene>
    <name evidence="2" type="ORF">VM1G_02674</name>
</gene>
<evidence type="ECO:0000313" key="2">
    <source>
        <dbReference type="EMBL" id="KUI67308.1"/>
    </source>
</evidence>
<name>A0A194VTQ5_CYTMA</name>
<evidence type="ECO:0000313" key="3">
    <source>
        <dbReference type="Proteomes" id="UP000078559"/>
    </source>
</evidence>
<accession>A0A194VTQ5</accession>
<dbReference type="OrthoDB" id="5332384at2759"/>
<reference evidence="2" key="1">
    <citation type="submission" date="2014-12" db="EMBL/GenBank/DDBJ databases">
        <title>Genome Sequence of Valsa Canker Pathogens Uncovers a Specific Adaption of Colonization on Woody Bark.</title>
        <authorList>
            <person name="Yin Z."/>
            <person name="Liu H."/>
            <person name="Gao X."/>
            <person name="Li Z."/>
            <person name="Song N."/>
            <person name="Ke X."/>
            <person name="Dai Q."/>
            <person name="Wu Y."/>
            <person name="Sun Y."/>
            <person name="Xu J.-R."/>
            <person name="Kang Z.K."/>
            <person name="Wang L."/>
            <person name="Huang L."/>
        </authorList>
    </citation>
    <scope>NUCLEOTIDE SEQUENCE [LARGE SCALE GENOMIC DNA]</scope>
    <source>
        <strain evidence="2">03-8</strain>
    </source>
</reference>
<protein>
    <submittedName>
        <fullName evidence="2">Uncharacterized protein</fullName>
    </submittedName>
</protein>
<feature type="signal peptide" evidence="1">
    <location>
        <begin position="1"/>
        <end position="21"/>
    </location>
</feature>
<keyword evidence="1" id="KW-0732">Signal</keyword>
<organism evidence="2 3">
    <name type="scientific">Cytospora mali</name>
    <name type="common">Apple Valsa canker fungus</name>
    <name type="synonym">Valsa mali</name>
    <dbReference type="NCBI Taxonomy" id="578113"/>
    <lineage>
        <taxon>Eukaryota</taxon>
        <taxon>Fungi</taxon>
        <taxon>Dikarya</taxon>
        <taxon>Ascomycota</taxon>
        <taxon>Pezizomycotina</taxon>
        <taxon>Sordariomycetes</taxon>
        <taxon>Sordariomycetidae</taxon>
        <taxon>Diaporthales</taxon>
        <taxon>Cytosporaceae</taxon>
        <taxon>Cytospora</taxon>
    </lineage>
</organism>
<keyword evidence="3" id="KW-1185">Reference proteome</keyword>
<evidence type="ECO:0000256" key="1">
    <source>
        <dbReference type="SAM" id="SignalP"/>
    </source>
</evidence>
<proteinExistence type="predicted"/>
<sequence>MLATIPAVVIAAATFLGAAQGCSVVSGVKVTYYGAPDNDPPGDATAYDCGGRNYHAGGVGTYANPLTFATAPGEYNECEIVYLPYMKKYVRMEDYCEACYEDYESGIKHIDIWTGSSTSGGDAQIQCEDDLTPDNVQSVIRSPATTLAVNTAALWDGTTCHTEDVYPTYKVSSSERLRILISSLNTRRFYTHLEAILHHRCDYNLNLNLNLNCGHIDSHLPDWLLLVGALRRLLLQDI</sequence>
<dbReference type="EMBL" id="CM003100">
    <property type="protein sequence ID" value="KUI67308.1"/>
    <property type="molecule type" value="Genomic_DNA"/>
</dbReference>